<dbReference type="EMBL" id="JAVRBK010000002">
    <property type="protein sequence ID" value="KAK5648931.1"/>
    <property type="molecule type" value="Genomic_DNA"/>
</dbReference>
<dbReference type="AlphaFoldDB" id="A0AAN7VR43"/>
<dbReference type="InterPro" id="IPR010987">
    <property type="entry name" value="Glutathione-S-Trfase_C-like"/>
</dbReference>
<dbReference type="InterPro" id="IPR036282">
    <property type="entry name" value="Glutathione-S-Trfase_C_sf"/>
</dbReference>
<proteinExistence type="predicted"/>
<dbReference type="InterPro" id="IPR042450">
    <property type="entry name" value="EEF1E1"/>
</dbReference>
<reference evidence="2 3" key="1">
    <citation type="journal article" date="2024" name="Insects">
        <title>An Improved Chromosome-Level Genome Assembly of the Firefly Pyrocoelia pectoralis.</title>
        <authorList>
            <person name="Fu X."/>
            <person name="Meyer-Rochow V.B."/>
            <person name="Ballantyne L."/>
            <person name="Zhu X."/>
        </authorList>
    </citation>
    <scope>NUCLEOTIDE SEQUENCE [LARGE SCALE GENOMIC DNA]</scope>
    <source>
        <strain evidence="2">XCY_ONT2</strain>
    </source>
</reference>
<protein>
    <recommendedName>
        <fullName evidence="1">GST C-terminal domain-containing protein</fullName>
    </recommendedName>
</protein>
<dbReference type="PANTHER" id="PTHR44490:SF1">
    <property type="entry name" value="EUKARYOTIC TRANSLATION ELONGATION FACTOR 1 EPSILON-1"/>
    <property type="match status" value="1"/>
</dbReference>
<organism evidence="2 3">
    <name type="scientific">Pyrocoelia pectoralis</name>
    <dbReference type="NCBI Taxonomy" id="417401"/>
    <lineage>
        <taxon>Eukaryota</taxon>
        <taxon>Metazoa</taxon>
        <taxon>Ecdysozoa</taxon>
        <taxon>Arthropoda</taxon>
        <taxon>Hexapoda</taxon>
        <taxon>Insecta</taxon>
        <taxon>Pterygota</taxon>
        <taxon>Neoptera</taxon>
        <taxon>Endopterygota</taxon>
        <taxon>Coleoptera</taxon>
        <taxon>Polyphaga</taxon>
        <taxon>Elateriformia</taxon>
        <taxon>Elateroidea</taxon>
        <taxon>Lampyridae</taxon>
        <taxon>Lampyrinae</taxon>
        <taxon>Pyrocoelia</taxon>
    </lineage>
</organism>
<dbReference type="Pfam" id="PF21972">
    <property type="entry name" value="Arc1p_N_like"/>
    <property type="match status" value="1"/>
</dbReference>
<comment type="caution">
    <text evidence="2">The sequence shown here is derived from an EMBL/GenBank/DDBJ whole genome shotgun (WGS) entry which is preliminary data.</text>
</comment>
<dbReference type="Gene3D" id="1.20.1050.10">
    <property type="match status" value="1"/>
</dbReference>
<dbReference type="GO" id="GO:0017101">
    <property type="term" value="C:aminoacyl-tRNA synthetase multienzyme complex"/>
    <property type="evidence" value="ECO:0007669"/>
    <property type="project" value="InterPro"/>
</dbReference>
<dbReference type="GO" id="GO:0005737">
    <property type="term" value="C:cytoplasm"/>
    <property type="evidence" value="ECO:0007669"/>
    <property type="project" value="TreeGrafter"/>
</dbReference>
<dbReference type="InterPro" id="IPR053837">
    <property type="entry name" value="AIMP3/p18_C"/>
</dbReference>
<accession>A0AAN7VR43</accession>
<dbReference type="PANTHER" id="PTHR44490">
    <property type="entry name" value="EUKARYOTIC TRANSLATION ELONGATION FACTOR 1 EPSILON-1"/>
    <property type="match status" value="1"/>
</dbReference>
<evidence type="ECO:0000259" key="1">
    <source>
        <dbReference type="PROSITE" id="PS50405"/>
    </source>
</evidence>
<dbReference type="GO" id="GO:0005634">
    <property type="term" value="C:nucleus"/>
    <property type="evidence" value="ECO:0007669"/>
    <property type="project" value="TreeGrafter"/>
</dbReference>
<dbReference type="PROSITE" id="PS50405">
    <property type="entry name" value="GST_CTER"/>
    <property type="match status" value="1"/>
</dbReference>
<gene>
    <name evidence="2" type="ORF">RI129_003823</name>
</gene>
<dbReference type="CDD" id="cd10305">
    <property type="entry name" value="GST_C_AIMP3"/>
    <property type="match status" value="1"/>
</dbReference>
<dbReference type="SUPFAM" id="SSF47616">
    <property type="entry name" value="GST C-terminal domain-like"/>
    <property type="match status" value="1"/>
</dbReference>
<name>A0AAN7VR43_9COLE</name>
<sequence length="173" mass="19852">MTVNIIKCLSQIASYLKVNPGKITLEPNFAIRSFNNTVTTGFVSIILQFLKEASCDINGNNIEMAEIRQWLEYCVVYVLNVENVQNIEQVMKELDTLLSSKTYLASFEATIADVTLFYSLHNIMANLPYLDKEKYLSVSRWFDNIQQDDSIRQKNKMVTFSTNYLTCKAPAKH</sequence>
<dbReference type="GO" id="GO:0043517">
    <property type="term" value="P:positive regulation of DNA damage response, signal transduction by p53 class mediator"/>
    <property type="evidence" value="ECO:0007669"/>
    <property type="project" value="InterPro"/>
</dbReference>
<evidence type="ECO:0000313" key="3">
    <source>
        <dbReference type="Proteomes" id="UP001329430"/>
    </source>
</evidence>
<evidence type="ECO:0000313" key="2">
    <source>
        <dbReference type="EMBL" id="KAK5648931.1"/>
    </source>
</evidence>
<dbReference type="Proteomes" id="UP001329430">
    <property type="component" value="Chromosome 2"/>
</dbReference>
<keyword evidence="3" id="KW-1185">Reference proteome</keyword>
<feature type="domain" description="GST C-terminal" evidence="1">
    <location>
        <begin position="49"/>
        <end position="173"/>
    </location>
</feature>
<dbReference type="InterPro" id="IPR053836">
    <property type="entry name" value="Arc1-like_N"/>
</dbReference>